<dbReference type="InterPro" id="IPR000305">
    <property type="entry name" value="GIY-YIG_endonuc"/>
</dbReference>
<dbReference type="RefSeq" id="WP_076784614.1">
    <property type="nucleotide sequence ID" value="NZ_FTPU01000095.1"/>
</dbReference>
<evidence type="ECO:0000313" key="2">
    <source>
        <dbReference type="EMBL" id="SIT99060.1"/>
    </source>
</evidence>
<dbReference type="OrthoDB" id="1431368at2"/>
<keyword evidence="3" id="KW-1185">Reference proteome</keyword>
<feature type="domain" description="GIY-YIG" evidence="1">
    <location>
        <begin position="54"/>
        <end position="138"/>
    </location>
</feature>
<name>A0A1U7Q1J7_9FLAO</name>
<sequence length="143" mass="16968">MKLNEVLSFVKTYSIEYRNPNLPDFEISQIYDLFPERNSFDENINWPAEYFHNGRYGIYLILNIEYDVIYIGKAKNIGKRLGAYFGTNKEDKTCLIKHTNWSSNPKYLCTIAVDDEIWFEALSLEEYLIWNTQPIDNKLSKNF</sequence>
<dbReference type="Gene3D" id="3.40.1440.10">
    <property type="entry name" value="GIY-YIG endonuclease"/>
    <property type="match status" value="1"/>
</dbReference>
<dbReference type="PROSITE" id="PS50164">
    <property type="entry name" value="GIY_YIG"/>
    <property type="match status" value="1"/>
</dbReference>
<reference evidence="3" key="1">
    <citation type="submission" date="2016-10" db="EMBL/GenBank/DDBJ databases">
        <authorList>
            <person name="Varghese N."/>
            <person name="Submissions S."/>
        </authorList>
    </citation>
    <scope>NUCLEOTIDE SEQUENCE [LARGE SCALE GENOMIC DNA]</scope>
    <source>
        <strain evidence="3">DSM 19482</strain>
    </source>
</reference>
<dbReference type="EMBL" id="FTPU01000095">
    <property type="protein sequence ID" value="SIT99060.1"/>
    <property type="molecule type" value="Genomic_DNA"/>
</dbReference>
<organism evidence="2 3">
    <name type="scientific">Epilithonimonas bovis DSM 19482</name>
    <dbReference type="NCBI Taxonomy" id="1121284"/>
    <lineage>
        <taxon>Bacteria</taxon>
        <taxon>Pseudomonadati</taxon>
        <taxon>Bacteroidota</taxon>
        <taxon>Flavobacteriia</taxon>
        <taxon>Flavobacteriales</taxon>
        <taxon>Weeksellaceae</taxon>
        <taxon>Chryseobacterium group</taxon>
        <taxon>Epilithonimonas</taxon>
    </lineage>
</organism>
<protein>
    <submittedName>
        <fullName evidence="2">GIY-YIG catalytic domain-containing protein</fullName>
    </submittedName>
</protein>
<dbReference type="Pfam" id="PF01541">
    <property type="entry name" value="GIY-YIG"/>
    <property type="match status" value="1"/>
</dbReference>
<dbReference type="Proteomes" id="UP000187261">
    <property type="component" value="Unassembled WGS sequence"/>
</dbReference>
<proteinExistence type="predicted"/>
<gene>
    <name evidence="2" type="ORF">SAMN05660493_03345</name>
</gene>
<dbReference type="AlphaFoldDB" id="A0A1U7Q1J7"/>
<dbReference type="SUPFAM" id="SSF82771">
    <property type="entry name" value="GIY-YIG endonuclease"/>
    <property type="match status" value="1"/>
</dbReference>
<accession>A0A1U7Q1J7</accession>
<evidence type="ECO:0000313" key="3">
    <source>
        <dbReference type="Proteomes" id="UP000187261"/>
    </source>
</evidence>
<dbReference type="InterPro" id="IPR035901">
    <property type="entry name" value="GIY-YIG_endonuc_sf"/>
</dbReference>
<evidence type="ECO:0000259" key="1">
    <source>
        <dbReference type="PROSITE" id="PS50164"/>
    </source>
</evidence>